<dbReference type="GO" id="GO:0008964">
    <property type="term" value="F:phosphoenolpyruvate carboxylase activity"/>
    <property type="evidence" value="ECO:0007669"/>
    <property type="project" value="UniProtKB-UniRule"/>
</dbReference>
<dbReference type="InParanoid" id="A0A1Q6DV48"/>
<dbReference type="AlphaFoldDB" id="A0A1Q6DV48"/>
<keyword evidence="2" id="KW-0456">Lyase</keyword>
<gene>
    <name evidence="5" type="ORF">BTN85_0747</name>
</gene>
<proteinExistence type="predicted"/>
<dbReference type="GO" id="GO:0006099">
    <property type="term" value="P:tricarboxylic acid cycle"/>
    <property type="evidence" value="ECO:0007669"/>
    <property type="project" value="InterPro"/>
</dbReference>
<comment type="caution">
    <text evidence="5">The sequence shown here is derived from an EMBL/GenBank/DDBJ whole genome shotgun (WGS) entry which is preliminary data.</text>
</comment>
<dbReference type="GO" id="GO:0015977">
    <property type="term" value="P:carbon fixation"/>
    <property type="evidence" value="ECO:0007669"/>
    <property type="project" value="UniProtKB-KW"/>
</dbReference>
<dbReference type="EC" id="4.1.1.31" evidence="4"/>
<dbReference type="Proteomes" id="UP000185744">
    <property type="component" value="Unassembled WGS sequence"/>
</dbReference>
<evidence type="ECO:0000256" key="1">
    <source>
        <dbReference type="ARBA" id="ARBA00022842"/>
    </source>
</evidence>
<protein>
    <recommendedName>
        <fullName evidence="4">Phosphoenolpyruvate carboxylase</fullName>
        <ecNumber evidence="4">4.1.1.31</ecNumber>
    </recommendedName>
</protein>
<sequence>MKIPTTMVTQHPDSATKYTPIQDEAEEGLDSLKKEEDSGLGSEEYMVDYEGKMTPYHQVSQIVMEILEETDLTPGEDVFITPRIPSATQETVFRQLMTLMSIMEANYQASRYIDNLSVFEVIHPMTAEASELIDVRSRFKYVSKLSKKEFNMPKDFHIHLIPLIEEVPELLNIGDILEKYVDGCKKELDIDVNRLRVMLGRSDPALSYGMMPATLSVKSAISECYKLGEKKDVNVAPIYGAGALPFRGHVMPDNSENVIKEFAGSKTVTIQSGVRYDIGKKETKQLIKDLREGLPKQDPLYYNDKEMEEIRNLIGVFTKHYLKTFYQIIENVKKISDLMPNQRDRLARKGPMGYARDVPMPSDIAEVTTNDKLKKELRDLQLKELPELPRAIKFTASLYTLGLPPEFIGTGRGLKEAEKTLGTKVVERLLEDYYPSIKDDMKFAARFVNLKLAREFFPESAVKEVDNDIKTLMNYIDFEIGPKTKKDERYLTLMETIKPVVKQVAEDKKIILSEESEKEMLNNGIKKMGKLRGSLG</sequence>
<evidence type="ECO:0000256" key="3">
    <source>
        <dbReference type="ARBA" id="ARBA00023300"/>
    </source>
</evidence>
<evidence type="ECO:0000256" key="2">
    <source>
        <dbReference type="ARBA" id="ARBA00023239"/>
    </source>
</evidence>
<keyword evidence="3" id="KW-0120">Carbon dioxide fixation</keyword>
<evidence type="ECO:0000313" key="6">
    <source>
        <dbReference type="Proteomes" id="UP000185744"/>
    </source>
</evidence>
<dbReference type="PIRSF" id="PIRSF006677">
    <property type="entry name" value="UCP006677"/>
    <property type="match status" value="1"/>
</dbReference>
<keyword evidence="6" id="KW-1185">Reference proteome</keyword>
<reference evidence="5" key="1">
    <citation type="submission" date="2016-12" db="EMBL/GenBank/DDBJ databases">
        <title>Discovery of methanogenic haloarchaea.</title>
        <authorList>
            <person name="Sorokin D.Y."/>
            <person name="Makarova K.S."/>
            <person name="Abbas B."/>
            <person name="Ferrer M."/>
            <person name="Golyshin P.N."/>
        </authorList>
    </citation>
    <scope>NUCLEOTIDE SEQUENCE [LARGE SCALE GENOMIC DNA]</scope>
    <source>
        <strain evidence="5">HMET1</strain>
    </source>
</reference>
<dbReference type="SUPFAM" id="SSF51621">
    <property type="entry name" value="Phosphoenolpyruvate/pyruvate domain"/>
    <property type="match status" value="1"/>
</dbReference>
<name>A0A1Q6DV48_METT1</name>
<dbReference type="InterPro" id="IPR007566">
    <property type="entry name" value="PEP_COase_arc-type"/>
</dbReference>
<dbReference type="EMBL" id="MSDW01000001">
    <property type="protein sequence ID" value="OKY78260.1"/>
    <property type="molecule type" value="Genomic_DNA"/>
</dbReference>
<evidence type="ECO:0000313" key="5">
    <source>
        <dbReference type="EMBL" id="OKY78260.1"/>
    </source>
</evidence>
<dbReference type="InterPro" id="IPR015813">
    <property type="entry name" value="Pyrv/PenolPyrv_kinase-like_dom"/>
</dbReference>
<dbReference type="STRING" id="1903181.BTN85_0747"/>
<organism evidence="5 6">
    <name type="scientific">Methanohalarchaeum thermophilum</name>
    <dbReference type="NCBI Taxonomy" id="1903181"/>
    <lineage>
        <taxon>Archaea</taxon>
        <taxon>Methanobacteriati</taxon>
        <taxon>Methanobacteriota</taxon>
        <taxon>Methanonatronarchaeia</taxon>
        <taxon>Methanonatronarchaeales</taxon>
        <taxon>Methanonatronarchaeaceae</taxon>
        <taxon>Candidatus Methanohalarchaeum</taxon>
    </lineage>
</organism>
<accession>A0A1Q6DV48</accession>
<dbReference type="NCBIfam" id="TIGR02751">
    <property type="entry name" value="PEPCase_arch"/>
    <property type="match status" value="1"/>
</dbReference>
<evidence type="ECO:0000256" key="4">
    <source>
        <dbReference type="NCBIfam" id="TIGR02751"/>
    </source>
</evidence>
<dbReference type="Pfam" id="PF14010">
    <property type="entry name" value="PEPcase_2"/>
    <property type="match status" value="1"/>
</dbReference>
<keyword evidence="1" id="KW-0460">Magnesium</keyword>